<dbReference type="AlphaFoldDB" id="A0A133P3F1"/>
<gene>
    <name evidence="2" type="ORF">HMPREF3208_00015</name>
</gene>
<dbReference type="EMBL" id="LRQB01000002">
    <property type="protein sequence ID" value="KXA23040.1"/>
    <property type="molecule type" value="Genomic_DNA"/>
</dbReference>
<accession>A0A133P3F1</accession>
<evidence type="ECO:0000313" key="3">
    <source>
        <dbReference type="Proteomes" id="UP000070687"/>
    </source>
</evidence>
<proteinExistence type="predicted"/>
<dbReference type="PATRIC" id="fig|2702.100.peg.14"/>
<evidence type="ECO:0000256" key="1">
    <source>
        <dbReference type="SAM" id="MobiDB-lite"/>
    </source>
</evidence>
<evidence type="ECO:0000313" key="2">
    <source>
        <dbReference type="EMBL" id="KXA23040.1"/>
    </source>
</evidence>
<sequence length="68" mass="7500">MKQDSSSCNQSTHSAVSDDSDSVSSSTDVPPEYIKAGNRHQNVCDERFTVKDLYLEVSCVNCEVKSQI</sequence>
<name>A0A133P3F1_GARVA</name>
<comment type="caution">
    <text evidence="2">The sequence shown here is derived from an EMBL/GenBank/DDBJ whole genome shotgun (WGS) entry which is preliminary data.</text>
</comment>
<feature type="compositionally biased region" description="Polar residues" evidence="1">
    <location>
        <begin position="1"/>
        <end position="10"/>
    </location>
</feature>
<feature type="compositionally biased region" description="Low complexity" evidence="1">
    <location>
        <begin position="11"/>
        <end position="29"/>
    </location>
</feature>
<organism evidence="2 3">
    <name type="scientific">Gardnerella vaginalis</name>
    <dbReference type="NCBI Taxonomy" id="2702"/>
    <lineage>
        <taxon>Bacteria</taxon>
        <taxon>Bacillati</taxon>
        <taxon>Actinomycetota</taxon>
        <taxon>Actinomycetes</taxon>
        <taxon>Bifidobacteriales</taxon>
        <taxon>Bifidobacteriaceae</taxon>
        <taxon>Gardnerella</taxon>
    </lineage>
</organism>
<dbReference type="Proteomes" id="UP000070687">
    <property type="component" value="Unassembled WGS sequence"/>
</dbReference>
<dbReference type="RefSeq" id="WP_016636703.1">
    <property type="nucleotide sequence ID" value="NZ_KQ956827.1"/>
</dbReference>
<feature type="region of interest" description="Disordered" evidence="1">
    <location>
        <begin position="1"/>
        <end position="36"/>
    </location>
</feature>
<protein>
    <submittedName>
        <fullName evidence="2">Uncharacterized protein</fullName>
    </submittedName>
</protein>
<reference evidence="2 3" key="1">
    <citation type="submission" date="2016-01" db="EMBL/GenBank/DDBJ databases">
        <authorList>
            <person name="Oliw E.H."/>
        </authorList>
    </citation>
    <scope>NUCLEOTIDE SEQUENCE [LARGE SCALE GENOMIC DNA]</scope>
    <source>
        <strain evidence="2 3">PSS_7772B</strain>
    </source>
</reference>